<name>A0A254THT4_9BURK</name>
<keyword evidence="3" id="KW-1185">Reference proteome</keyword>
<organism evidence="2 3">
    <name type="scientific">Noviherbaspirillum denitrificans</name>
    <dbReference type="NCBI Taxonomy" id="1968433"/>
    <lineage>
        <taxon>Bacteria</taxon>
        <taxon>Pseudomonadati</taxon>
        <taxon>Pseudomonadota</taxon>
        <taxon>Betaproteobacteria</taxon>
        <taxon>Burkholderiales</taxon>
        <taxon>Oxalobacteraceae</taxon>
        <taxon>Noviherbaspirillum</taxon>
    </lineage>
</organism>
<evidence type="ECO:0000313" key="3">
    <source>
        <dbReference type="Proteomes" id="UP000197535"/>
    </source>
</evidence>
<comment type="caution">
    <text evidence="2">The sequence shown here is derived from an EMBL/GenBank/DDBJ whole genome shotgun (WGS) entry which is preliminary data.</text>
</comment>
<sequence length="106" mass="11960">MLCAASALAEPGGYRRDARDAVRAYHIQAVTLERTLPPGQMQGVPQERPRQGMPDSSGYGAPRESRSDSQQAENARRQQGRMTPEERRTLRRQIDEAGHDIYSPRR</sequence>
<accession>A0A254THT4</accession>
<dbReference type="AlphaFoldDB" id="A0A254THT4"/>
<evidence type="ECO:0000256" key="1">
    <source>
        <dbReference type="SAM" id="MobiDB-lite"/>
    </source>
</evidence>
<dbReference type="Proteomes" id="UP000197535">
    <property type="component" value="Unassembled WGS sequence"/>
</dbReference>
<feature type="compositionally biased region" description="Basic and acidic residues" evidence="1">
    <location>
        <begin position="83"/>
        <end position="106"/>
    </location>
</feature>
<evidence type="ECO:0000313" key="2">
    <source>
        <dbReference type="EMBL" id="OWW22210.1"/>
    </source>
</evidence>
<reference evidence="2 3" key="1">
    <citation type="submission" date="2016-02" db="EMBL/GenBank/DDBJ databases">
        <authorList>
            <person name="Wen L."/>
            <person name="He K."/>
            <person name="Yang H."/>
        </authorList>
    </citation>
    <scope>NUCLEOTIDE SEQUENCE [LARGE SCALE GENOMIC DNA]</scope>
    <source>
        <strain evidence="2 3">TSA40</strain>
    </source>
</reference>
<gene>
    <name evidence="2" type="ORF">AYR66_24635</name>
</gene>
<dbReference type="EMBL" id="LSTO01000001">
    <property type="protein sequence ID" value="OWW22210.1"/>
    <property type="molecule type" value="Genomic_DNA"/>
</dbReference>
<feature type="region of interest" description="Disordered" evidence="1">
    <location>
        <begin position="33"/>
        <end position="106"/>
    </location>
</feature>
<proteinExistence type="predicted"/>
<protein>
    <submittedName>
        <fullName evidence="2">Uncharacterized protein</fullName>
    </submittedName>
</protein>